<evidence type="ECO:0000313" key="3">
    <source>
        <dbReference type="EMBL" id="GGI65321.1"/>
    </source>
</evidence>
<dbReference type="Gene3D" id="3.40.50.720">
    <property type="entry name" value="NAD(P)-binding Rossmann-like Domain"/>
    <property type="match status" value="1"/>
</dbReference>
<dbReference type="PANTHER" id="PTHR43377:SF1">
    <property type="entry name" value="BILIVERDIN REDUCTASE A"/>
    <property type="match status" value="1"/>
</dbReference>
<dbReference type="Pfam" id="PF01408">
    <property type="entry name" value="GFO_IDH_MocA"/>
    <property type="match status" value="1"/>
</dbReference>
<feature type="domain" description="Gfo/Idh/MocA-like oxidoreductase N-terminal" evidence="1">
    <location>
        <begin position="1"/>
        <end position="118"/>
    </location>
</feature>
<evidence type="ECO:0000259" key="2">
    <source>
        <dbReference type="Pfam" id="PF22725"/>
    </source>
</evidence>
<gene>
    <name evidence="3" type="ORF">GCM10011482_09750</name>
</gene>
<dbReference type="InterPro" id="IPR055170">
    <property type="entry name" value="GFO_IDH_MocA-like_dom"/>
</dbReference>
<evidence type="ECO:0000313" key="4">
    <source>
        <dbReference type="Proteomes" id="UP000622610"/>
    </source>
</evidence>
<dbReference type="GO" id="GO:0000166">
    <property type="term" value="F:nucleotide binding"/>
    <property type="evidence" value="ECO:0007669"/>
    <property type="project" value="InterPro"/>
</dbReference>
<feature type="domain" description="GFO/IDH/MocA-like oxidoreductase" evidence="2">
    <location>
        <begin position="126"/>
        <end position="248"/>
    </location>
</feature>
<organism evidence="3 4">
    <name type="scientific">Enterococcus alcedinis</name>
    <dbReference type="NCBI Taxonomy" id="1274384"/>
    <lineage>
        <taxon>Bacteria</taxon>
        <taxon>Bacillati</taxon>
        <taxon>Bacillota</taxon>
        <taxon>Bacilli</taxon>
        <taxon>Lactobacillales</taxon>
        <taxon>Enterococcaceae</taxon>
        <taxon>Enterococcus</taxon>
    </lineage>
</organism>
<evidence type="ECO:0000259" key="1">
    <source>
        <dbReference type="Pfam" id="PF01408"/>
    </source>
</evidence>
<reference evidence="3" key="2">
    <citation type="submission" date="2020-09" db="EMBL/GenBank/DDBJ databases">
        <authorList>
            <person name="Sun Q."/>
            <person name="Sedlacek I."/>
        </authorList>
    </citation>
    <scope>NUCLEOTIDE SEQUENCE</scope>
    <source>
        <strain evidence="3">CCM 8433</strain>
    </source>
</reference>
<name>A0A917JGK2_9ENTE</name>
<dbReference type="Gene3D" id="3.30.360.10">
    <property type="entry name" value="Dihydrodipicolinate Reductase, domain 2"/>
    <property type="match status" value="1"/>
</dbReference>
<keyword evidence="4" id="KW-1185">Reference proteome</keyword>
<sequence length="323" mass="35411">MKVAIIGVAHMHAHSYVAEFQTRGIEVVGVYDRNPELGQAFSQKYDIPFFTELEALLTLESDSVNICSENAFHKEYALKAFQYGKHVIVEKPMALSTADAEAMVAAGKAAGKLLVVAHPVRFAEPIQNVKKVIDSGQLGALKLINSSNHGKNPGGWFIDPELSGGGALIDHTVHICDLVNYLFGIEPKEVYAYAGKSQADLPVEDIGLIQLTMSEGVIMSLDTSWNRPATYPVWGDAILELVFEKGQMTVDGFGRKLKIFDDLTGTVEEYFFEESMDSRMINAFIEAIEQDLPSPVSGEDGLYTVKITEAAFKSATDKKIITI</sequence>
<proteinExistence type="predicted"/>
<dbReference type="AlphaFoldDB" id="A0A917JGK2"/>
<dbReference type="SUPFAM" id="SSF51735">
    <property type="entry name" value="NAD(P)-binding Rossmann-fold domains"/>
    <property type="match status" value="1"/>
</dbReference>
<protein>
    <submittedName>
        <fullName evidence="3">Dehydrogenase</fullName>
    </submittedName>
</protein>
<dbReference type="EMBL" id="BMDT01000003">
    <property type="protein sequence ID" value="GGI65321.1"/>
    <property type="molecule type" value="Genomic_DNA"/>
</dbReference>
<dbReference type="Pfam" id="PF22725">
    <property type="entry name" value="GFO_IDH_MocA_C3"/>
    <property type="match status" value="1"/>
</dbReference>
<dbReference type="SUPFAM" id="SSF55347">
    <property type="entry name" value="Glyceraldehyde-3-phosphate dehydrogenase-like, C-terminal domain"/>
    <property type="match status" value="1"/>
</dbReference>
<dbReference type="InterPro" id="IPR051450">
    <property type="entry name" value="Gfo/Idh/MocA_Oxidoreductases"/>
</dbReference>
<dbReference type="PANTHER" id="PTHR43377">
    <property type="entry name" value="BILIVERDIN REDUCTASE A"/>
    <property type="match status" value="1"/>
</dbReference>
<dbReference type="InterPro" id="IPR036291">
    <property type="entry name" value="NAD(P)-bd_dom_sf"/>
</dbReference>
<comment type="caution">
    <text evidence="3">The sequence shown here is derived from an EMBL/GenBank/DDBJ whole genome shotgun (WGS) entry which is preliminary data.</text>
</comment>
<dbReference type="RefSeq" id="WP_188367159.1">
    <property type="nucleotide sequence ID" value="NZ_BMDT01000003.1"/>
</dbReference>
<dbReference type="Proteomes" id="UP000622610">
    <property type="component" value="Unassembled WGS sequence"/>
</dbReference>
<dbReference type="InterPro" id="IPR000683">
    <property type="entry name" value="Gfo/Idh/MocA-like_OxRdtase_N"/>
</dbReference>
<accession>A0A917JGK2</accession>
<reference evidence="3" key="1">
    <citation type="journal article" date="2014" name="Int. J. Syst. Evol. Microbiol.">
        <title>Complete genome sequence of Corynebacterium casei LMG S-19264T (=DSM 44701T), isolated from a smear-ripened cheese.</title>
        <authorList>
            <consortium name="US DOE Joint Genome Institute (JGI-PGF)"/>
            <person name="Walter F."/>
            <person name="Albersmeier A."/>
            <person name="Kalinowski J."/>
            <person name="Ruckert C."/>
        </authorList>
    </citation>
    <scope>NUCLEOTIDE SEQUENCE</scope>
    <source>
        <strain evidence="3">CCM 8433</strain>
    </source>
</reference>